<dbReference type="eggNOG" id="ENOG502ZVQX">
    <property type="taxonomic scope" value="Bacteria"/>
</dbReference>
<reference evidence="1 2" key="1">
    <citation type="journal article" date="2009" name="Stand. Genomic Sci.">
        <title>Complete genome sequence of Dyadobacter fermentans type strain (NS114).</title>
        <authorList>
            <person name="Lang E."/>
            <person name="Lapidus A."/>
            <person name="Chertkov O."/>
            <person name="Brettin T."/>
            <person name="Detter J.C."/>
            <person name="Han C."/>
            <person name="Copeland A."/>
            <person name="Glavina Del Rio T."/>
            <person name="Nolan M."/>
            <person name="Chen F."/>
            <person name="Lucas S."/>
            <person name="Tice H."/>
            <person name="Cheng J.F."/>
            <person name="Land M."/>
            <person name="Hauser L."/>
            <person name="Chang Y.J."/>
            <person name="Jeffries C.D."/>
            <person name="Kopitz M."/>
            <person name="Bruce D."/>
            <person name="Goodwin L."/>
            <person name="Pitluck S."/>
            <person name="Ovchinnikova G."/>
            <person name="Pati A."/>
            <person name="Ivanova N."/>
            <person name="Mavrommatis K."/>
            <person name="Chen A."/>
            <person name="Palaniappan K."/>
            <person name="Chain P."/>
            <person name="Bristow J."/>
            <person name="Eisen J.A."/>
            <person name="Markowitz V."/>
            <person name="Hugenholtz P."/>
            <person name="Goker M."/>
            <person name="Rohde M."/>
            <person name="Kyrpides N.C."/>
            <person name="Klenk H.P."/>
        </authorList>
    </citation>
    <scope>NUCLEOTIDE SEQUENCE [LARGE SCALE GENOMIC DNA]</scope>
    <source>
        <strain evidence="2">ATCC 700827 / DSM 18053 / CIP 107007 / KCTC 52180 / NS114</strain>
    </source>
</reference>
<organism evidence="1 2">
    <name type="scientific">Dyadobacter fermentans (strain ATCC 700827 / DSM 18053 / CIP 107007 / KCTC 52180 / NS114)</name>
    <dbReference type="NCBI Taxonomy" id="471854"/>
    <lineage>
        <taxon>Bacteria</taxon>
        <taxon>Pseudomonadati</taxon>
        <taxon>Bacteroidota</taxon>
        <taxon>Cytophagia</taxon>
        <taxon>Cytophagales</taxon>
        <taxon>Spirosomataceae</taxon>
        <taxon>Dyadobacter</taxon>
    </lineage>
</organism>
<dbReference type="AlphaFoldDB" id="C6W3P8"/>
<dbReference type="Proteomes" id="UP000002011">
    <property type="component" value="Chromosome"/>
</dbReference>
<proteinExistence type="predicted"/>
<sequence length="239" mass="27129">MKNPLQTICRYLHKHITILAIASTILVSCDGDDTAPFDPYSYYPLTVGHYVVYEVNQEVYSTGQAAPVVTKWQEKDEVEKMISDSAGISTYLVSRSTRNTAADYWQKVKEFTVQKYPDKLLVSIDNQTFNALVFPVDTRMTWNGNAYNDLEQQDYYYETVQEPATVGDKRFDEALTVVERKDTSIINKYVTVKVYGKGVGLVSDDQTAFEFCQNEDCIGSGKVESGSHKTRKIIEFGDR</sequence>
<evidence type="ECO:0008006" key="3">
    <source>
        <dbReference type="Google" id="ProtNLM"/>
    </source>
</evidence>
<dbReference type="PROSITE" id="PS51257">
    <property type="entry name" value="PROKAR_LIPOPROTEIN"/>
    <property type="match status" value="1"/>
</dbReference>
<accession>C6W3P8</accession>
<dbReference type="OrthoDB" id="1467525at2"/>
<dbReference type="HOGENOM" id="CLU_101314_0_0_10"/>
<protein>
    <recommendedName>
        <fullName evidence="3">Lipoprotein</fullName>
    </recommendedName>
</protein>
<evidence type="ECO:0000313" key="1">
    <source>
        <dbReference type="EMBL" id="ACT95746.1"/>
    </source>
</evidence>
<name>C6W3P8_DYAFD</name>
<gene>
    <name evidence="1" type="ordered locus">Dfer_4545</name>
</gene>
<dbReference type="EMBL" id="CP001619">
    <property type="protein sequence ID" value="ACT95746.1"/>
    <property type="molecule type" value="Genomic_DNA"/>
</dbReference>
<dbReference type="STRING" id="471854.Dfer_4545"/>
<dbReference type="RefSeq" id="WP_015813987.1">
    <property type="nucleotide sequence ID" value="NC_013037.1"/>
</dbReference>
<dbReference type="KEGG" id="dfe:Dfer_4545"/>
<evidence type="ECO:0000313" key="2">
    <source>
        <dbReference type="Proteomes" id="UP000002011"/>
    </source>
</evidence>
<keyword evidence="2" id="KW-1185">Reference proteome</keyword>